<name>A0A4Y4DLA8_GLUUR</name>
<dbReference type="Gene3D" id="1.50.10.150">
    <property type="entry name" value="Voltage-dependent anion channel"/>
    <property type="match status" value="1"/>
</dbReference>
<dbReference type="GO" id="GO:0055085">
    <property type="term" value="P:transmembrane transport"/>
    <property type="evidence" value="ECO:0007669"/>
    <property type="project" value="InterPro"/>
</dbReference>
<dbReference type="OrthoDB" id="958273at2"/>
<dbReference type="Pfam" id="PF03595">
    <property type="entry name" value="SLAC1"/>
    <property type="match status" value="1"/>
</dbReference>
<evidence type="ECO:0000313" key="6">
    <source>
        <dbReference type="EMBL" id="GED06102.1"/>
    </source>
</evidence>
<feature type="transmembrane region" description="Helical" evidence="5">
    <location>
        <begin position="214"/>
        <end position="234"/>
    </location>
</feature>
<evidence type="ECO:0000313" key="7">
    <source>
        <dbReference type="Proteomes" id="UP000316612"/>
    </source>
</evidence>
<dbReference type="AlphaFoldDB" id="A0A4Y4DLA8"/>
<gene>
    <name evidence="6" type="ORF">AUR04nite_16340</name>
</gene>
<evidence type="ECO:0000256" key="4">
    <source>
        <dbReference type="ARBA" id="ARBA00023136"/>
    </source>
</evidence>
<organism evidence="6 7">
    <name type="scientific">Glutamicibacter uratoxydans</name>
    <name type="common">Arthrobacter uratoxydans</name>
    <dbReference type="NCBI Taxonomy" id="43667"/>
    <lineage>
        <taxon>Bacteria</taxon>
        <taxon>Bacillati</taxon>
        <taxon>Actinomycetota</taxon>
        <taxon>Actinomycetes</taxon>
        <taxon>Micrococcales</taxon>
        <taxon>Micrococcaceae</taxon>
        <taxon>Glutamicibacter</taxon>
    </lineage>
</organism>
<comment type="caution">
    <text evidence="6">The sequence shown here is derived from an EMBL/GenBank/DDBJ whole genome shotgun (WGS) entry which is preliminary data.</text>
</comment>
<reference evidence="6 7" key="1">
    <citation type="submission" date="2019-06" db="EMBL/GenBank/DDBJ databases">
        <title>Whole genome shotgun sequence of Glutamicibacter uratoxydans NBRC 15515.</title>
        <authorList>
            <person name="Hosoyama A."/>
            <person name="Uohara A."/>
            <person name="Ohji S."/>
            <person name="Ichikawa N."/>
        </authorList>
    </citation>
    <scope>NUCLEOTIDE SEQUENCE [LARGE SCALE GENOMIC DNA]</scope>
    <source>
        <strain evidence="6 7">NBRC 15515</strain>
    </source>
</reference>
<accession>A0A4Y4DLA8</accession>
<dbReference type="GO" id="GO:0016020">
    <property type="term" value="C:membrane"/>
    <property type="evidence" value="ECO:0007669"/>
    <property type="project" value="UniProtKB-SubCell"/>
</dbReference>
<dbReference type="RefSeq" id="WP_141363814.1">
    <property type="nucleotide sequence ID" value="NZ_BAAAJL010000003.1"/>
</dbReference>
<dbReference type="EMBL" id="BJNY01000008">
    <property type="protein sequence ID" value="GED06102.1"/>
    <property type="molecule type" value="Genomic_DNA"/>
</dbReference>
<feature type="transmembrane region" description="Helical" evidence="5">
    <location>
        <begin position="21"/>
        <end position="40"/>
    </location>
</feature>
<keyword evidence="7" id="KW-1185">Reference proteome</keyword>
<keyword evidence="2 5" id="KW-0812">Transmembrane</keyword>
<feature type="transmembrane region" description="Helical" evidence="5">
    <location>
        <begin position="112"/>
        <end position="130"/>
    </location>
</feature>
<feature type="transmembrane region" description="Helical" evidence="5">
    <location>
        <begin position="46"/>
        <end position="67"/>
    </location>
</feature>
<dbReference type="InterPro" id="IPR038665">
    <property type="entry name" value="Voltage-dep_anion_channel_sf"/>
</dbReference>
<evidence type="ECO:0000256" key="1">
    <source>
        <dbReference type="ARBA" id="ARBA00004141"/>
    </source>
</evidence>
<dbReference type="Proteomes" id="UP000316612">
    <property type="component" value="Unassembled WGS sequence"/>
</dbReference>
<protein>
    <submittedName>
        <fullName evidence="6">Tellurite resistance protein permease</fullName>
    </submittedName>
</protein>
<proteinExistence type="predicted"/>
<evidence type="ECO:0000256" key="5">
    <source>
        <dbReference type="SAM" id="Phobius"/>
    </source>
</evidence>
<feature type="transmembrane region" description="Helical" evidence="5">
    <location>
        <begin position="249"/>
        <end position="276"/>
    </location>
</feature>
<evidence type="ECO:0000256" key="2">
    <source>
        <dbReference type="ARBA" id="ARBA00022692"/>
    </source>
</evidence>
<feature type="transmembrane region" description="Helical" evidence="5">
    <location>
        <begin position="320"/>
        <end position="338"/>
    </location>
</feature>
<dbReference type="InterPro" id="IPR004695">
    <property type="entry name" value="SLAC1/Mae1/Ssu1/TehA"/>
</dbReference>
<feature type="transmembrane region" description="Helical" evidence="5">
    <location>
        <begin position="175"/>
        <end position="202"/>
    </location>
</feature>
<evidence type="ECO:0000256" key="3">
    <source>
        <dbReference type="ARBA" id="ARBA00022989"/>
    </source>
</evidence>
<feature type="transmembrane region" description="Helical" evidence="5">
    <location>
        <begin position="87"/>
        <end position="106"/>
    </location>
</feature>
<feature type="transmembrane region" description="Helical" evidence="5">
    <location>
        <begin position="288"/>
        <end position="308"/>
    </location>
</feature>
<keyword evidence="3 5" id="KW-1133">Transmembrane helix</keyword>
<sequence length="344" mass="36900">MAQSKVNGVIQKINYWIEHMPPAAFSAAMAPGIIGVGLALAGFNGLSMAFCIITTIVFVLLFIALALRLIRHRALLHQDALHPGKGFGFFTIAAAANVLALALGLLNLPTPSLIASVFGTLAWLLLTYSLPSGLVLHERPTPAIADANGSWFLWVVATQSVAGALVHHADRGVLVGIVAAGTWLLGCALYLLLVTLVTLRMIRYTNQAETLSPTYWIFMGATAISVLTGSQLLGLTNSGDLPMWLQPNIAFITVSLLAIGLWLIPMLVIFGFWRHVVRRHPLVYETGLWALVFPIGMLATACMSLGSYPGFGGLFLLGEFTIWCAVASWLGTAALWLAKVRPTA</sequence>
<keyword evidence="4 5" id="KW-0472">Membrane</keyword>
<dbReference type="CDD" id="cd09319">
    <property type="entry name" value="TDT_like_1"/>
    <property type="match status" value="1"/>
</dbReference>
<comment type="subcellular location">
    <subcellularLocation>
        <location evidence="1">Membrane</location>
        <topology evidence="1">Multi-pass membrane protein</topology>
    </subcellularLocation>
</comment>